<dbReference type="GO" id="GO:0046540">
    <property type="term" value="C:U4/U6 x U5 tri-snRNP complex"/>
    <property type="evidence" value="ECO:0007669"/>
    <property type="project" value="TreeGrafter"/>
</dbReference>
<dbReference type="InterPro" id="IPR014906">
    <property type="entry name" value="PRP4-like"/>
</dbReference>
<feature type="compositionally biased region" description="Basic and acidic residues" evidence="1">
    <location>
        <begin position="160"/>
        <end position="183"/>
    </location>
</feature>
<protein>
    <recommendedName>
        <fullName evidence="2">Pre-mRNA processing factor 4 (PRP4)-like domain-containing protein</fullName>
    </recommendedName>
</protein>
<dbReference type="PANTHER" id="PTHR13007:SF19">
    <property type="entry name" value="PRE-MRNA-SPLICING FACTOR 18"/>
    <property type="match status" value="1"/>
</dbReference>
<dbReference type="Pfam" id="PF08799">
    <property type="entry name" value="PRP4"/>
    <property type="match status" value="1"/>
</dbReference>
<sequence length="299" mass="34240">MQYNIRSDLDNSIYQHPYASCKKELDHLQNYQITPGDHCLQLPLLEDQKLHSPCNFSMPVYGVNTKEGTSHSQPSLLTQDDNNIFGKHEGQHFNGQLTDWRVLDNSVVPQLLNQGISSSFISISIVTVTVILVMDILKEELLKKRQSLSEETGGRKVFKRSEIEHKRIQKRRREEKQEADAKRLCQNPNGSSSNPNLKLDSTKSKPESSAASISNEQSLDLPKQEVIRRLRLLKQPVTLFGESDGGRLDRLHAGSFESEGQRNDKVELKRMDSIRKEECNRWKSMARCQPQRMANRQCV</sequence>
<proteinExistence type="predicted"/>
<dbReference type="GO" id="GO:0000350">
    <property type="term" value="P:generation of catalytic spliceosome for second transesterification step"/>
    <property type="evidence" value="ECO:0007669"/>
    <property type="project" value="TreeGrafter"/>
</dbReference>
<keyword evidence="4" id="KW-1185">Reference proteome</keyword>
<dbReference type="SMART" id="SM00500">
    <property type="entry name" value="SFM"/>
    <property type="match status" value="1"/>
</dbReference>
<dbReference type="Gene3D" id="4.10.280.110">
    <property type="entry name" value="Pre-mRNA processing factor 4 domain"/>
    <property type="match status" value="1"/>
</dbReference>
<dbReference type="InterPro" id="IPR036285">
    <property type="entry name" value="PRP4-like_sf"/>
</dbReference>
<accession>A0A5N6Q6Y5</accession>
<dbReference type="EMBL" id="SZYD01000001">
    <property type="protein sequence ID" value="KAD7480382.1"/>
    <property type="molecule type" value="Genomic_DNA"/>
</dbReference>
<reference evidence="3 4" key="1">
    <citation type="submission" date="2019-05" db="EMBL/GenBank/DDBJ databases">
        <title>Mikania micrantha, genome provides insights into the molecular mechanism of rapid growth.</title>
        <authorList>
            <person name="Liu B."/>
        </authorList>
    </citation>
    <scope>NUCLEOTIDE SEQUENCE [LARGE SCALE GENOMIC DNA]</scope>
    <source>
        <strain evidence="3">NLD-2019</strain>
        <tissue evidence="3">Leaf</tissue>
    </source>
</reference>
<feature type="compositionally biased region" description="Polar residues" evidence="1">
    <location>
        <begin position="186"/>
        <end position="196"/>
    </location>
</feature>
<feature type="region of interest" description="Disordered" evidence="1">
    <location>
        <begin position="160"/>
        <end position="217"/>
    </location>
</feature>
<comment type="caution">
    <text evidence="3">The sequence shown here is derived from an EMBL/GenBank/DDBJ whole genome shotgun (WGS) entry which is preliminary data.</text>
</comment>
<dbReference type="InterPro" id="IPR039979">
    <property type="entry name" value="PRPF18"/>
</dbReference>
<dbReference type="GO" id="GO:0071021">
    <property type="term" value="C:U2-type post-spliceosomal complex"/>
    <property type="evidence" value="ECO:0007669"/>
    <property type="project" value="TreeGrafter"/>
</dbReference>
<dbReference type="PANTHER" id="PTHR13007">
    <property type="entry name" value="PRE-MRNA SPLICING FACTOR-RELATED"/>
    <property type="match status" value="1"/>
</dbReference>
<dbReference type="AlphaFoldDB" id="A0A5N6Q6Y5"/>
<dbReference type="GO" id="GO:0005682">
    <property type="term" value="C:U5 snRNP"/>
    <property type="evidence" value="ECO:0007669"/>
    <property type="project" value="TreeGrafter"/>
</dbReference>
<dbReference type="OrthoDB" id="10261918at2759"/>
<feature type="domain" description="Pre-mRNA processing factor 4 (PRP4)-like" evidence="2">
    <location>
        <begin position="221"/>
        <end position="270"/>
    </location>
</feature>
<evidence type="ECO:0000256" key="1">
    <source>
        <dbReference type="SAM" id="MobiDB-lite"/>
    </source>
</evidence>
<name>A0A5N6Q6Y5_9ASTR</name>
<organism evidence="3 4">
    <name type="scientific">Mikania micrantha</name>
    <name type="common">bitter vine</name>
    <dbReference type="NCBI Taxonomy" id="192012"/>
    <lineage>
        <taxon>Eukaryota</taxon>
        <taxon>Viridiplantae</taxon>
        <taxon>Streptophyta</taxon>
        <taxon>Embryophyta</taxon>
        <taxon>Tracheophyta</taxon>
        <taxon>Spermatophyta</taxon>
        <taxon>Magnoliopsida</taxon>
        <taxon>eudicotyledons</taxon>
        <taxon>Gunneridae</taxon>
        <taxon>Pentapetalae</taxon>
        <taxon>asterids</taxon>
        <taxon>campanulids</taxon>
        <taxon>Asterales</taxon>
        <taxon>Asteraceae</taxon>
        <taxon>Asteroideae</taxon>
        <taxon>Heliantheae alliance</taxon>
        <taxon>Eupatorieae</taxon>
        <taxon>Mikania</taxon>
    </lineage>
</organism>
<dbReference type="Proteomes" id="UP000326396">
    <property type="component" value="Linkage Group LG1"/>
</dbReference>
<evidence type="ECO:0000313" key="4">
    <source>
        <dbReference type="Proteomes" id="UP000326396"/>
    </source>
</evidence>
<gene>
    <name evidence="3" type="ORF">E3N88_03518</name>
</gene>
<feature type="compositionally biased region" description="Polar residues" evidence="1">
    <location>
        <begin position="207"/>
        <end position="217"/>
    </location>
</feature>
<evidence type="ECO:0000313" key="3">
    <source>
        <dbReference type="EMBL" id="KAD7480382.1"/>
    </source>
</evidence>
<evidence type="ECO:0000259" key="2">
    <source>
        <dbReference type="SMART" id="SM00500"/>
    </source>
</evidence>
<dbReference type="SUPFAM" id="SSF158230">
    <property type="entry name" value="PRP4-like"/>
    <property type="match status" value="1"/>
</dbReference>